<evidence type="ECO:0000313" key="1">
    <source>
        <dbReference type="EMBL" id="KAF2273161.1"/>
    </source>
</evidence>
<gene>
    <name evidence="1" type="ORF">EI97DRAFT_191364</name>
</gene>
<protein>
    <submittedName>
        <fullName evidence="1">Uncharacterized protein</fullName>
    </submittedName>
</protein>
<organism evidence="1 2">
    <name type="scientific">Westerdykella ornata</name>
    <dbReference type="NCBI Taxonomy" id="318751"/>
    <lineage>
        <taxon>Eukaryota</taxon>
        <taxon>Fungi</taxon>
        <taxon>Dikarya</taxon>
        <taxon>Ascomycota</taxon>
        <taxon>Pezizomycotina</taxon>
        <taxon>Dothideomycetes</taxon>
        <taxon>Pleosporomycetidae</taxon>
        <taxon>Pleosporales</taxon>
        <taxon>Sporormiaceae</taxon>
        <taxon>Westerdykella</taxon>
    </lineage>
</organism>
<dbReference type="AlphaFoldDB" id="A0A6A6J9B4"/>
<reference evidence="1" key="1">
    <citation type="journal article" date="2020" name="Stud. Mycol.">
        <title>101 Dothideomycetes genomes: a test case for predicting lifestyles and emergence of pathogens.</title>
        <authorList>
            <person name="Haridas S."/>
            <person name="Albert R."/>
            <person name="Binder M."/>
            <person name="Bloem J."/>
            <person name="Labutti K."/>
            <person name="Salamov A."/>
            <person name="Andreopoulos B."/>
            <person name="Baker S."/>
            <person name="Barry K."/>
            <person name="Bills G."/>
            <person name="Bluhm B."/>
            <person name="Cannon C."/>
            <person name="Castanera R."/>
            <person name="Culley D."/>
            <person name="Daum C."/>
            <person name="Ezra D."/>
            <person name="Gonzalez J."/>
            <person name="Henrissat B."/>
            <person name="Kuo A."/>
            <person name="Liang C."/>
            <person name="Lipzen A."/>
            <person name="Lutzoni F."/>
            <person name="Magnuson J."/>
            <person name="Mondo S."/>
            <person name="Nolan M."/>
            <person name="Ohm R."/>
            <person name="Pangilinan J."/>
            <person name="Park H.-J."/>
            <person name="Ramirez L."/>
            <person name="Alfaro M."/>
            <person name="Sun H."/>
            <person name="Tritt A."/>
            <person name="Yoshinaga Y."/>
            <person name="Zwiers L.-H."/>
            <person name="Turgeon B."/>
            <person name="Goodwin S."/>
            <person name="Spatafora J."/>
            <person name="Crous P."/>
            <person name="Grigoriev I."/>
        </authorList>
    </citation>
    <scope>NUCLEOTIDE SEQUENCE</scope>
    <source>
        <strain evidence="1">CBS 379.55</strain>
    </source>
</reference>
<evidence type="ECO:0000313" key="2">
    <source>
        <dbReference type="Proteomes" id="UP000800097"/>
    </source>
</evidence>
<name>A0A6A6J9B4_WESOR</name>
<dbReference type="EMBL" id="ML986513">
    <property type="protein sequence ID" value="KAF2273161.1"/>
    <property type="molecule type" value="Genomic_DNA"/>
</dbReference>
<accession>A0A6A6J9B4</accession>
<keyword evidence="2" id="KW-1185">Reference proteome</keyword>
<dbReference type="Proteomes" id="UP000800097">
    <property type="component" value="Unassembled WGS sequence"/>
</dbReference>
<dbReference type="RefSeq" id="XP_033650700.1">
    <property type="nucleotide sequence ID" value="XM_033793595.1"/>
</dbReference>
<sequence length="193" mass="21497">MNLSLLSFTWDNLCGTCLINLFILTHHTGRPDEKILCKRTLPYMLLDVVCVSKKPSQSAEAVFSLELLAGHRRLRYLLGKSMGLLRCSNWKLLKVSRLGPSMQGKGMCLKLSTMYIRPVTLGVGFPCFLQSRIVIVWSPKLDSPTTHESSAIWERLRHTICVYGVRCTCIRAMGTASTSSLGQDQSASVSMGR</sequence>
<dbReference type="GeneID" id="54546770"/>
<proteinExistence type="predicted"/>